<accession>A0A1G5JG67</accession>
<evidence type="ECO:0000313" key="1">
    <source>
        <dbReference type="EMBL" id="SCY87362.1"/>
    </source>
</evidence>
<name>A0A1G5JG67_9BACT</name>
<dbReference type="EMBL" id="FMUX01000030">
    <property type="protein sequence ID" value="SCY87362.1"/>
    <property type="molecule type" value="Genomic_DNA"/>
</dbReference>
<reference evidence="1 2" key="1">
    <citation type="submission" date="2016-10" db="EMBL/GenBank/DDBJ databases">
        <authorList>
            <person name="de Groot N.N."/>
        </authorList>
    </citation>
    <scope>NUCLEOTIDE SEQUENCE [LARGE SCALE GENOMIC DNA]</scope>
    <source>
        <strain evidence="1 2">AA1</strain>
    </source>
</reference>
<protein>
    <submittedName>
        <fullName evidence="1">Uncharacterized protein</fullName>
    </submittedName>
</protein>
<evidence type="ECO:0000313" key="2">
    <source>
        <dbReference type="Proteomes" id="UP000198870"/>
    </source>
</evidence>
<dbReference type="STRING" id="419481.SAMN05216233_13036"/>
<dbReference type="Proteomes" id="UP000198870">
    <property type="component" value="Unassembled WGS sequence"/>
</dbReference>
<sequence length="87" mass="9831">MVCWVATPPGQEHRAYLKDLALSLRFDITENWIFKVEGHKMRGGAIMLNSDGNTAFYSSSFGVNGQIEGPSYTKDWELYTAKVSYSF</sequence>
<gene>
    <name evidence="1" type="ORF">SAMN05216233_13036</name>
</gene>
<dbReference type="AlphaFoldDB" id="A0A1G5JG67"/>
<proteinExistence type="predicted"/>
<organism evidence="1 2">
    <name type="scientific">Desulfoluna spongiiphila</name>
    <dbReference type="NCBI Taxonomy" id="419481"/>
    <lineage>
        <taxon>Bacteria</taxon>
        <taxon>Pseudomonadati</taxon>
        <taxon>Thermodesulfobacteriota</taxon>
        <taxon>Desulfobacteria</taxon>
        <taxon>Desulfobacterales</taxon>
        <taxon>Desulfolunaceae</taxon>
        <taxon>Desulfoluna</taxon>
    </lineage>
</organism>
<keyword evidence="2" id="KW-1185">Reference proteome</keyword>